<dbReference type="AlphaFoldDB" id="A0A317XII6"/>
<dbReference type="InterPro" id="IPR007268">
    <property type="entry name" value="Rad9/Ddc1"/>
</dbReference>
<evidence type="ECO:0000256" key="1">
    <source>
        <dbReference type="SAM" id="MobiDB-lite"/>
    </source>
</evidence>
<dbReference type="FunCoup" id="A0A317XII6">
    <property type="interactions" value="302"/>
</dbReference>
<dbReference type="GO" id="GO:0031573">
    <property type="term" value="P:mitotic intra-S DNA damage checkpoint signaling"/>
    <property type="evidence" value="ECO:0007669"/>
    <property type="project" value="TreeGrafter"/>
</dbReference>
<gene>
    <name evidence="2" type="ORF">BCV70DRAFT_202294</name>
</gene>
<dbReference type="GO" id="GO:0000076">
    <property type="term" value="P:DNA replication checkpoint signaling"/>
    <property type="evidence" value="ECO:0007669"/>
    <property type="project" value="TreeGrafter"/>
</dbReference>
<dbReference type="InParanoid" id="A0A317XII6"/>
<dbReference type="Proteomes" id="UP000246740">
    <property type="component" value="Unassembled WGS sequence"/>
</dbReference>
<dbReference type="SUPFAM" id="SSF55979">
    <property type="entry name" value="DNA clamp"/>
    <property type="match status" value="1"/>
</dbReference>
<keyword evidence="3" id="KW-1185">Reference proteome</keyword>
<feature type="compositionally biased region" description="Polar residues" evidence="1">
    <location>
        <begin position="436"/>
        <end position="446"/>
    </location>
</feature>
<evidence type="ECO:0000313" key="2">
    <source>
        <dbReference type="EMBL" id="PWY98123.1"/>
    </source>
</evidence>
<sequence>MNAIISASDVKTFYNVLQCLGRFSETFWLQCSPRGQHQAQIRLSAVNSTNSAFCMFVFDPDFFLSVTTGVTHRIECQIQLKNVLATLRARGKSVERCELELIDEGEECRFAIKLHCHHGILKVHRLTYEPKRGLQPSADPNPPNFFCINAQTAQEWTEHFLSSSKNGEITFLCGPGSCIARSKEEDLQDGKGHIPKAIHTEVKIAVDEFREYSVLEESLMTFSLREFKAAVTLAETLQVPLEVNFSDGDEPLFIRLRVESAVAAEIVIATTKGERPTGIAAVSASRVKASQPTPQQHQAHQQQSHQPQRQPQREQGLTRASGAIRANSLSSTGRDGAEPPAKDTLVKDAVAGSVAFTSRGVDPSDGDLAEGEARLTPTQAPRTEDGVFDTTRTDRQVPSKQGQADGHSAEEQYDDDETLPLFFPGGSYGSSQQQQLENLETIQPTPVSKGGDPQDFALPAHSSQSARSDASDVEEEANSNAPRKRFRPLF</sequence>
<dbReference type="OrthoDB" id="60092at2759"/>
<dbReference type="Pfam" id="PF04139">
    <property type="entry name" value="Rad9"/>
    <property type="match status" value="1"/>
</dbReference>
<feature type="region of interest" description="Disordered" evidence="1">
    <location>
        <begin position="284"/>
        <end position="490"/>
    </location>
</feature>
<proteinExistence type="predicted"/>
<protein>
    <recommendedName>
        <fullName evidence="4">DNA repair protein rad9</fullName>
    </recommendedName>
</protein>
<dbReference type="EMBL" id="KZ819200">
    <property type="protein sequence ID" value="PWY98123.1"/>
    <property type="molecule type" value="Genomic_DNA"/>
</dbReference>
<dbReference type="GO" id="GO:0030896">
    <property type="term" value="C:checkpoint clamp complex"/>
    <property type="evidence" value="ECO:0007669"/>
    <property type="project" value="InterPro"/>
</dbReference>
<name>A0A317XII6_9BASI</name>
<evidence type="ECO:0008006" key="4">
    <source>
        <dbReference type="Google" id="ProtNLM"/>
    </source>
</evidence>
<dbReference type="Gene3D" id="3.70.10.10">
    <property type="match status" value="1"/>
</dbReference>
<feature type="compositionally biased region" description="Basic and acidic residues" evidence="1">
    <location>
        <begin position="335"/>
        <end position="346"/>
    </location>
</feature>
<reference evidence="2 3" key="1">
    <citation type="journal article" date="2018" name="Mol. Biol. Evol.">
        <title>Broad Genomic Sampling Reveals a Smut Pathogenic Ancestry of the Fungal Clade Ustilaginomycotina.</title>
        <authorList>
            <person name="Kijpornyongpan T."/>
            <person name="Mondo S.J."/>
            <person name="Barry K."/>
            <person name="Sandor L."/>
            <person name="Lee J."/>
            <person name="Lipzen A."/>
            <person name="Pangilinan J."/>
            <person name="LaButti K."/>
            <person name="Hainaut M."/>
            <person name="Henrissat B."/>
            <person name="Grigoriev I.V."/>
            <person name="Spatafora J.W."/>
            <person name="Aime M.C."/>
        </authorList>
    </citation>
    <scope>NUCLEOTIDE SEQUENCE [LARGE SCALE GENOMIC DNA]</scope>
    <source>
        <strain evidence="2 3">MCA 3645</strain>
    </source>
</reference>
<dbReference type="GO" id="GO:0006281">
    <property type="term" value="P:DNA repair"/>
    <property type="evidence" value="ECO:0007669"/>
    <property type="project" value="TreeGrafter"/>
</dbReference>
<dbReference type="PANTHER" id="PTHR15237">
    <property type="entry name" value="DNA REPAIR PROTEIN RAD9"/>
    <property type="match status" value="1"/>
</dbReference>
<accession>A0A317XII6</accession>
<dbReference type="GO" id="GO:0071479">
    <property type="term" value="P:cellular response to ionizing radiation"/>
    <property type="evidence" value="ECO:0007669"/>
    <property type="project" value="TreeGrafter"/>
</dbReference>
<dbReference type="PANTHER" id="PTHR15237:SF0">
    <property type="entry name" value="CELL CYCLE CHECKPOINT CONTROL PROTEIN"/>
    <property type="match status" value="1"/>
</dbReference>
<dbReference type="InterPro" id="IPR046938">
    <property type="entry name" value="DNA_clamp_sf"/>
</dbReference>
<feature type="compositionally biased region" description="Low complexity" evidence="1">
    <location>
        <begin position="289"/>
        <end position="315"/>
    </location>
</feature>
<organism evidence="2 3">
    <name type="scientific">Testicularia cyperi</name>
    <dbReference type="NCBI Taxonomy" id="1882483"/>
    <lineage>
        <taxon>Eukaryota</taxon>
        <taxon>Fungi</taxon>
        <taxon>Dikarya</taxon>
        <taxon>Basidiomycota</taxon>
        <taxon>Ustilaginomycotina</taxon>
        <taxon>Ustilaginomycetes</taxon>
        <taxon>Ustilaginales</taxon>
        <taxon>Anthracoideaceae</taxon>
        <taxon>Testicularia</taxon>
    </lineage>
</organism>
<evidence type="ECO:0000313" key="3">
    <source>
        <dbReference type="Proteomes" id="UP000246740"/>
    </source>
</evidence>
<dbReference type="STRING" id="1882483.A0A317XII6"/>